<dbReference type="PANTHER" id="PTHR10758:SF2">
    <property type="entry name" value="26S PROTEASOME NON-ATPASE REGULATORY SUBUNIT 3"/>
    <property type="match status" value="1"/>
</dbReference>
<dbReference type="GO" id="GO:0042176">
    <property type="term" value="P:regulation of protein catabolic process"/>
    <property type="evidence" value="ECO:0007669"/>
    <property type="project" value="InterPro"/>
</dbReference>
<dbReference type="Proteomes" id="UP000278143">
    <property type="component" value="Unassembled WGS sequence"/>
</dbReference>
<name>A0A4P9YS72_9FUNG</name>
<dbReference type="GO" id="GO:0008541">
    <property type="term" value="C:proteasome regulatory particle, lid subcomplex"/>
    <property type="evidence" value="ECO:0007669"/>
    <property type="project" value="TreeGrafter"/>
</dbReference>
<feature type="domain" description="26S proteasome non-ATPase regulatory subunit 3 C-terminal" evidence="2">
    <location>
        <begin position="33"/>
        <end position="104"/>
    </location>
</feature>
<organism evidence="3 4">
    <name type="scientific">Syncephalis pseudoplumigaleata</name>
    <dbReference type="NCBI Taxonomy" id="1712513"/>
    <lineage>
        <taxon>Eukaryota</taxon>
        <taxon>Fungi</taxon>
        <taxon>Fungi incertae sedis</taxon>
        <taxon>Zoopagomycota</taxon>
        <taxon>Zoopagomycotina</taxon>
        <taxon>Zoopagomycetes</taxon>
        <taxon>Zoopagales</taxon>
        <taxon>Piptocephalidaceae</taxon>
        <taxon>Syncephalis</taxon>
    </lineage>
</organism>
<proteinExistence type="predicted"/>
<dbReference type="EMBL" id="KZ991718">
    <property type="protein sequence ID" value="RKP22746.1"/>
    <property type="molecule type" value="Genomic_DNA"/>
</dbReference>
<evidence type="ECO:0000259" key="2">
    <source>
        <dbReference type="Pfam" id="PF08375"/>
    </source>
</evidence>
<dbReference type="Pfam" id="PF08375">
    <property type="entry name" value="Rpn3_C"/>
    <property type="match status" value="1"/>
</dbReference>
<evidence type="ECO:0000256" key="1">
    <source>
        <dbReference type="SAM" id="MobiDB-lite"/>
    </source>
</evidence>
<dbReference type="OrthoDB" id="1713558at2759"/>
<evidence type="ECO:0000313" key="4">
    <source>
        <dbReference type="Proteomes" id="UP000278143"/>
    </source>
</evidence>
<dbReference type="InterPro" id="IPR050756">
    <property type="entry name" value="CSN3"/>
</dbReference>
<sequence length="109" mass="12219">MLTSHTCQAIRDGVIDATIDHEHGYVQSKENADIYATTEPQHAFDQRITFCLTLHDASVKAMRYPSSDKLGKTDEEGGKDEEEGDVHNNLAALMEDLEEGDEDDMLDDY</sequence>
<gene>
    <name evidence="3" type="ORF">SYNPS1DRAFT_31616</name>
</gene>
<keyword evidence="4" id="KW-1185">Reference proteome</keyword>
<feature type="region of interest" description="Disordered" evidence="1">
    <location>
        <begin position="63"/>
        <end position="87"/>
    </location>
</feature>
<keyword evidence="3" id="KW-0647">Proteasome</keyword>
<reference evidence="4" key="1">
    <citation type="journal article" date="2018" name="Nat. Microbiol.">
        <title>Leveraging single-cell genomics to expand the fungal tree of life.</title>
        <authorList>
            <person name="Ahrendt S.R."/>
            <person name="Quandt C.A."/>
            <person name="Ciobanu D."/>
            <person name="Clum A."/>
            <person name="Salamov A."/>
            <person name="Andreopoulos B."/>
            <person name="Cheng J.F."/>
            <person name="Woyke T."/>
            <person name="Pelin A."/>
            <person name="Henrissat B."/>
            <person name="Reynolds N.K."/>
            <person name="Benny G.L."/>
            <person name="Smith M.E."/>
            <person name="James T.Y."/>
            <person name="Grigoriev I.V."/>
        </authorList>
    </citation>
    <scope>NUCLEOTIDE SEQUENCE [LARGE SCALE GENOMIC DNA]</scope>
    <source>
        <strain evidence="4">Benny S71-1</strain>
    </source>
</reference>
<accession>A0A4P9YS72</accession>
<dbReference type="InterPro" id="IPR013586">
    <property type="entry name" value="PSMD3_C"/>
</dbReference>
<dbReference type="GO" id="GO:0030234">
    <property type="term" value="F:enzyme regulator activity"/>
    <property type="evidence" value="ECO:0007669"/>
    <property type="project" value="InterPro"/>
</dbReference>
<dbReference type="PANTHER" id="PTHR10758">
    <property type="entry name" value="26S PROTEASOME NON-ATPASE REGULATORY SUBUNIT 3/COP9 SIGNALOSOME COMPLEX SUBUNIT 3"/>
    <property type="match status" value="1"/>
</dbReference>
<evidence type="ECO:0000313" key="3">
    <source>
        <dbReference type="EMBL" id="RKP22746.1"/>
    </source>
</evidence>
<dbReference type="AlphaFoldDB" id="A0A4P9YS72"/>
<protein>
    <submittedName>
        <fullName evidence="3">Proteasome regulatory subunit C-terminal-domain-containing protein</fullName>
    </submittedName>
</protein>
<dbReference type="GO" id="GO:0006511">
    <property type="term" value="P:ubiquitin-dependent protein catabolic process"/>
    <property type="evidence" value="ECO:0007669"/>
    <property type="project" value="TreeGrafter"/>
</dbReference>